<feature type="compositionally biased region" description="Polar residues" evidence="1">
    <location>
        <begin position="243"/>
        <end position="252"/>
    </location>
</feature>
<feature type="compositionally biased region" description="Pro residues" evidence="1">
    <location>
        <begin position="364"/>
        <end position="382"/>
    </location>
</feature>
<feature type="region of interest" description="Disordered" evidence="1">
    <location>
        <begin position="298"/>
        <end position="546"/>
    </location>
</feature>
<feature type="region of interest" description="Disordered" evidence="1">
    <location>
        <begin position="90"/>
        <end position="138"/>
    </location>
</feature>
<accession>A0A167J6Q8</accession>
<feature type="compositionally biased region" description="Pro residues" evidence="1">
    <location>
        <begin position="432"/>
        <end position="443"/>
    </location>
</feature>
<feature type="region of interest" description="Disordered" evidence="1">
    <location>
        <begin position="169"/>
        <end position="190"/>
    </location>
</feature>
<protein>
    <submittedName>
        <fullName evidence="2">Uncharacterized protein</fullName>
    </submittedName>
</protein>
<feature type="compositionally biased region" description="Low complexity" evidence="1">
    <location>
        <begin position="383"/>
        <end position="398"/>
    </location>
</feature>
<feature type="compositionally biased region" description="Polar residues" evidence="1">
    <location>
        <begin position="307"/>
        <end position="318"/>
    </location>
</feature>
<sequence>MAVPRIKPAIALTEAEERDVYPHPGRRLSKYEMLDQEKPLPRVPVPVRGPSPRDLRRQPGIRMPSQMPGQPYPQLKSLLQTSAVWNSAMSTQDRRITDDTPYHSPSLHTSETVPPQPLGRDNRASSFDRGASGPRSSKKINQLIGHDLDLPPVDPYTLHEYTSIYGADFSEGASSSDSESGSETDEDEQCHLSLEEGLLPLLLEIDEECWLNRRDSWVPRTLNTVHMPPPLNVGRQERLPSDGSASPCNSEHSPTHPPGVNFRLSSEMPVRWNPVYGQFTDRRAANDYHRFAAELATSCGSDKSRKPASSTLSKQHGSSGERLKKAKTTEKLRQASTAAITRLWDNARTKDARKQTSSTVSLPAFPPPPFAPPLRPLPPTPPAAQAAPARVASPAPSLQESTRKKYCPARLSAVGVPLPPPSPHRYTLFPRPSTPPPPPPPPAMQFRPRQQPLATQNSVFDYGSDNGEATDDDEAGRSAGRRWWRRSDEGDCRSSSEWPAVQRLKRPENDKDKPAPLSSGSDDKEKPAPPVGGDAKERTSSAGGVKGLFANARDLALLSPAERRRTDLRKSIRVLRASEPVEPRASSEATLPKTKSKVVKPKKTRQVRAYSHRSYFNSVSPGVFL</sequence>
<feature type="compositionally biased region" description="Basic and acidic residues" evidence="1">
    <location>
        <begin position="31"/>
        <end position="40"/>
    </location>
</feature>
<keyword evidence="3" id="KW-1185">Reference proteome</keyword>
<feature type="region of interest" description="Disordered" evidence="1">
    <location>
        <begin position="226"/>
        <end position="262"/>
    </location>
</feature>
<evidence type="ECO:0000313" key="2">
    <source>
        <dbReference type="EMBL" id="OAA49862.1"/>
    </source>
</evidence>
<proteinExistence type="predicted"/>
<feature type="compositionally biased region" description="Basic and acidic residues" evidence="1">
    <location>
        <begin position="505"/>
        <end position="514"/>
    </location>
</feature>
<evidence type="ECO:0000313" key="3">
    <source>
        <dbReference type="Proteomes" id="UP000076863"/>
    </source>
</evidence>
<feature type="compositionally biased region" description="Basic and acidic residues" evidence="1">
    <location>
        <begin position="485"/>
        <end position="494"/>
    </location>
</feature>
<feature type="compositionally biased region" description="Low complexity" evidence="1">
    <location>
        <begin position="169"/>
        <end position="179"/>
    </location>
</feature>
<dbReference type="Proteomes" id="UP000076863">
    <property type="component" value="Unassembled WGS sequence"/>
</dbReference>
<reference evidence="2 3" key="1">
    <citation type="journal article" date="2016" name="Genome Biol. Evol.">
        <title>Divergent and convergent evolution of fungal pathogenicity.</title>
        <authorList>
            <person name="Shang Y."/>
            <person name="Xiao G."/>
            <person name="Zheng P."/>
            <person name="Cen K."/>
            <person name="Zhan S."/>
            <person name="Wang C."/>
        </authorList>
    </citation>
    <scope>NUCLEOTIDE SEQUENCE [LARGE SCALE GENOMIC DNA]</scope>
    <source>
        <strain evidence="2 3">RCEF 3172</strain>
    </source>
</reference>
<feature type="region of interest" description="Disordered" evidence="1">
    <location>
        <begin position="577"/>
        <end position="606"/>
    </location>
</feature>
<feature type="compositionally biased region" description="Basic and acidic residues" evidence="1">
    <location>
        <begin position="345"/>
        <end position="354"/>
    </location>
</feature>
<comment type="caution">
    <text evidence="2">The sequence shown here is derived from an EMBL/GenBank/DDBJ whole genome shotgun (WGS) entry which is preliminary data.</text>
</comment>
<dbReference type="EMBL" id="AZHA01000003">
    <property type="protein sequence ID" value="OAA49862.1"/>
    <property type="molecule type" value="Genomic_DNA"/>
</dbReference>
<feature type="region of interest" description="Disordered" evidence="1">
    <location>
        <begin position="31"/>
        <end position="73"/>
    </location>
</feature>
<feature type="compositionally biased region" description="Basic and acidic residues" evidence="1">
    <location>
        <begin position="319"/>
        <end position="333"/>
    </location>
</feature>
<evidence type="ECO:0000256" key="1">
    <source>
        <dbReference type="SAM" id="MobiDB-lite"/>
    </source>
</evidence>
<dbReference type="AlphaFoldDB" id="A0A167J6Q8"/>
<feature type="compositionally biased region" description="Basic residues" evidence="1">
    <location>
        <begin position="594"/>
        <end position="606"/>
    </location>
</feature>
<name>A0A167J6Q8_9HYPO</name>
<feature type="compositionally biased region" description="Basic and acidic residues" evidence="1">
    <location>
        <begin position="92"/>
        <end position="101"/>
    </location>
</feature>
<dbReference type="OrthoDB" id="4928042at2759"/>
<organism evidence="2 3">
    <name type="scientific">Beauveria brongniartii RCEF 3172</name>
    <dbReference type="NCBI Taxonomy" id="1081107"/>
    <lineage>
        <taxon>Eukaryota</taxon>
        <taxon>Fungi</taxon>
        <taxon>Dikarya</taxon>
        <taxon>Ascomycota</taxon>
        <taxon>Pezizomycotina</taxon>
        <taxon>Sordariomycetes</taxon>
        <taxon>Hypocreomycetidae</taxon>
        <taxon>Hypocreales</taxon>
        <taxon>Cordycipitaceae</taxon>
        <taxon>Beauveria</taxon>
        <taxon>Beauveria brongniartii</taxon>
    </lineage>
</organism>
<gene>
    <name evidence="2" type="ORF">BBO_01497</name>
</gene>